<keyword evidence="1" id="KW-0802">TPR repeat</keyword>
<evidence type="ECO:0000256" key="1">
    <source>
        <dbReference type="PROSITE-ProRule" id="PRU00339"/>
    </source>
</evidence>
<feature type="repeat" description="TPR" evidence="1">
    <location>
        <begin position="67"/>
        <end position="100"/>
    </location>
</feature>
<sequence>MARTYYQRAINIRDVLFGPQHPSTEAVQIDLYTLVRHHCDVDMAMQFCEDLLSTNTRLFRCDHPRTALWLSNKGDLHMVKGEHDEAISFHNRALSINQRHLHDVSTSTATSLNNLALVYCAKSLHGVALPLFATAFNMNKAMLGETHRHTDTVRYNHRLCLVALRQ</sequence>
<evidence type="ECO:0000313" key="2">
    <source>
        <dbReference type="EMBL" id="RUS24475.1"/>
    </source>
</evidence>
<dbReference type="Pfam" id="PF13374">
    <property type="entry name" value="TPR_10"/>
    <property type="match status" value="1"/>
</dbReference>
<dbReference type="PANTHER" id="PTHR19959">
    <property type="entry name" value="KINESIN LIGHT CHAIN"/>
    <property type="match status" value="1"/>
</dbReference>
<evidence type="ECO:0000313" key="3">
    <source>
        <dbReference type="Proteomes" id="UP000274822"/>
    </source>
</evidence>
<name>A0A433Q3U1_9FUNG</name>
<comment type="caution">
    <text evidence="2">The sequence shown here is derived from an EMBL/GenBank/DDBJ whole genome shotgun (WGS) entry which is preliminary data.</text>
</comment>
<dbReference type="InterPro" id="IPR011990">
    <property type="entry name" value="TPR-like_helical_dom_sf"/>
</dbReference>
<dbReference type="SUPFAM" id="SSF48452">
    <property type="entry name" value="TPR-like"/>
    <property type="match status" value="1"/>
</dbReference>
<protein>
    <submittedName>
        <fullName evidence="2">Uncharacterized protein</fullName>
    </submittedName>
</protein>
<gene>
    <name evidence="2" type="ORF">BC938DRAFT_473526</name>
</gene>
<dbReference type="PANTHER" id="PTHR19959:SF119">
    <property type="entry name" value="FUNGAL LIPASE-LIKE DOMAIN-CONTAINING PROTEIN"/>
    <property type="match status" value="1"/>
</dbReference>
<reference evidence="2 3" key="1">
    <citation type="journal article" date="2018" name="New Phytol.">
        <title>Phylogenomics of Endogonaceae and evolution of mycorrhizas within Mucoromycota.</title>
        <authorList>
            <person name="Chang Y."/>
            <person name="Desiro A."/>
            <person name="Na H."/>
            <person name="Sandor L."/>
            <person name="Lipzen A."/>
            <person name="Clum A."/>
            <person name="Barry K."/>
            <person name="Grigoriev I.V."/>
            <person name="Martin F.M."/>
            <person name="Stajich J.E."/>
            <person name="Smith M.E."/>
            <person name="Bonito G."/>
            <person name="Spatafora J.W."/>
        </authorList>
    </citation>
    <scope>NUCLEOTIDE SEQUENCE [LARGE SCALE GENOMIC DNA]</scope>
    <source>
        <strain evidence="2 3">AD002</strain>
    </source>
</reference>
<dbReference type="Gene3D" id="1.25.40.10">
    <property type="entry name" value="Tetratricopeptide repeat domain"/>
    <property type="match status" value="1"/>
</dbReference>
<keyword evidence="3" id="KW-1185">Reference proteome</keyword>
<dbReference type="EMBL" id="RBNJ01015866">
    <property type="protein sequence ID" value="RUS24475.1"/>
    <property type="molecule type" value="Genomic_DNA"/>
</dbReference>
<proteinExistence type="predicted"/>
<dbReference type="InterPro" id="IPR019734">
    <property type="entry name" value="TPR_rpt"/>
</dbReference>
<organism evidence="2 3">
    <name type="scientific">Jimgerdemannia flammicorona</name>
    <dbReference type="NCBI Taxonomy" id="994334"/>
    <lineage>
        <taxon>Eukaryota</taxon>
        <taxon>Fungi</taxon>
        <taxon>Fungi incertae sedis</taxon>
        <taxon>Mucoromycota</taxon>
        <taxon>Mucoromycotina</taxon>
        <taxon>Endogonomycetes</taxon>
        <taxon>Endogonales</taxon>
        <taxon>Endogonaceae</taxon>
        <taxon>Jimgerdemannia</taxon>
    </lineage>
</organism>
<dbReference type="AlphaFoldDB" id="A0A433Q3U1"/>
<accession>A0A433Q3U1</accession>
<dbReference type="SMART" id="SM00028">
    <property type="entry name" value="TPR"/>
    <property type="match status" value="2"/>
</dbReference>
<dbReference type="Proteomes" id="UP000274822">
    <property type="component" value="Unassembled WGS sequence"/>
</dbReference>
<dbReference type="PROSITE" id="PS50005">
    <property type="entry name" value="TPR"/>
    <property type="match status" value="1"/>
</dbReference>